<dbReference type="InterPro" id="IPR002469">
    <property type="entry name" value="Peptidase_S9B_N"/>
</dbReference>
<accession>A0A6M2DG53</accession>
<evidence type="ECO:0000259" key="6">
    <source>
        <dbReference type="Pfam" id="PF00930"/>
    </source>
</evidence>
<dbReference type="InterPro" id="IPR001375">
    <property type="entry name" value="Peptidase_S9_cat"/>
</dbReference>
<comment type="similarity">
    <text evidence="1">Belongs to the peptidase S9B family. DPPIV subfamily.</text>
</comment>
<evidence type="ECO:0000256" key="3">
    <source>
        <dbReference type="ARBA" id="ARBA00022801"/>
    </source>
</evidence>
<evidence type="ECO:0000256" key="2">
    <source>
        <dbReference type="ARBA" id="ARBA00022670"/>
    </source>
</evidence>
<dbReference type="GO" id="GO:0006508">
    <property type="term" value="P:proteolysis"/>
    <property type="evidence" value="ECO:0007669"/>
    <property type="project" value="UniProtKB-KW"/>
</dbReference>
<keyword evidence="3" id="KW-0378">Hydrolase</keyword>
<dbReference type="PANTHER" id="PTHR11731">
    <property type="entry name" value="PROTEASE FAMILY S9B,C DIPEPTIDYL-PEPTIDASE IV-RELATED"/>
    <property type="match status" value="1"/>
</dbReference>
<evidence type="ECO:0000256" key="4">
    <source>
        <dbReference type="ARBA" id="ARBA00022825"/>
    </source>
</evidence>
<name>A0A6M2DG53_XENCH</name>
<dbReference type="Pfam" id="PF19520">
    <property type="entry name" value="Dpp_8_9_N"/>
    <property type="match status" value="1"/>
</dbReference>
<dbReference type="SUPFAM" id="SSF82171">
    <property type="entry name" value="DPP6 N-terminal domain-like"/>
    <property type="match status" value="1"/>
</dbReference>
<dbReference type="InterPro" id="IPR029058">
    <property type="entry name" value="AB_hydrolase_fold"/>
</dbReference>
<dbReference type="PANTHER" id="PTHR11731:SF193">
    <property type="entry name" value="DIPEPTIDYL PEPTIDASE 9"/>
    <property type="match status" value="1"/>
</dbReference>
<dbReference type="Pfam" id="PF00930">
    <property type="entry name" value="DPPIV_N"/>
    <property type="match status" value="1"/>
</dbReference>
<sequence>MVENPKESKKKTWAELKELVSSIRKQVAAISTAIPNNIHFRSLPDGRTRIYFLGTSQNCRETTLMYSDVDTSAQKNLSKLKWNQLLEQKQFIAAKVHSVEEQLLFERQRLATCGLTSYELHRASGKLVFPSNGNLYHTIDTGLTMDPPIPLFLSELHTSAIGACLLPQICPSNYQLVAFVCCGDIWVSHSEGSSTRLTFAHNGKPNIVDDPLSAGIPSYVLQEEFSRYQGYWWQPELIDGCYRIIYEEVDESNVSIYTLPSSSSGNEENEQFRFPRAGKANAKSRLKLVQFRISPKYEVYDIITKEMQCPLSDYFPWFEYLVRVGWAPDSKHVWAQILNRRQQKLSLIFIHISNFIAINEVSNESSNLDDWGSIGKHPVQVLYEETSKTWINIHDLLHFVEITEDKVSFIWASEKTGFRHLYHITCDISVHVNGMAMEEDDITECFNFGPKIVCETQLTFGEWEVLQKNLYVDLTHHLIYFTGFRESPLEKHFYAVCWDQPGHISMLTKPNHSYVIDMNKDCSFMVQTYSNTETLPSCEVLRIVLTENEKVVEGIKLILVGVLLEGSPLNGMLNSPVIYSPKLATGETLFAMVFKPQNYKPGQKYPTVLNVYGGPEVQTVNNTFKGIRQLRMHLLAAKGFCVVSIDSRGSQHRGVAFESHIHLRMGTVELKDQVEILNNLALELGFIDTSRVAIHGWSYGGYLSLMGLAHYPNVFSLAIAGAPVTCWELYDTGYTERYMDLPDKNREGYQCGSVLSYLNKFPDEEHRLLIIHGMIDENVHFLHTKQLVMGLVKACKPHELQVYPNERHSLRNLDASKHYEIKLLSFLQNYL</sequence>
<reference evidence="8" key="1">
    <citation type="submission" date="2020-03" db="EMBL/GenBank/DDBJ databases">
        <title>Transcriptomic Profiling of the Digestive Tract of the Rat Flea, Xenopsylla cheopis, Following Blood Feeding and Infection with Yersinia pestis.</title>
        <authorList>
            <person name="Bland D.M."/>
            <person name="Martens C.A."/>
            <person name="Virtaneva K."/>
            <person name="Kanakabandi K."/>
            <person name="Long D."/>
            <person name="Rosenke R."/>
            <person name="Saturday G.A."/>
            <person name="Hoyt F.H."/>
            <person name="Bruno D.P."/>
            <person name="Ribeiro J.M.C."/>
            <person name="Hinnebusch J."/>
        </authorList>
    </citation>
    <scope>NUCLEOTIDE SEQUENCE</scope>
</reference>
<dbReference type="EMBL" id="GIIL01001088">
    <property type="protein sequence ID" value="NOV44814.1"/>
    <property type="molecule type" value="Transcribed_RNA"/>
</dbReference>
<dbReference type="GO" id="GO:0008239">
    <property type="term" value="F:dipeptidyl-peptidase activity"/>
    <property type="evidence" value="ECO:0007669"/>
    <property type="project" value="TreeGrafter"/>
</dbReference>
<feature type="domain" description="Peptidase S9 prolyl oligopeptidase catalytic" evidence="5">
    <location>
        <begin position="630"/>
        <end position="831"/>
    </location>
</feature>
<evidence type="ECO:0000256" key="1">
    <source>
        <dbReference type="ARBA" id="ARBA00010036"/>
    </source>
</evidence>
<dbReference type="AlphaFoldDB" id="A0A6M2DG53"/>
<dbReference type="Gene3D" id="2.140.10.30">
    <property type="entry name" value="Dipeptidylpeptidase IV, N-terminal domain"/>
    <property type="match status" value="1"/>
</dbReference>
<evidence type="ECO:0000259" key="7">
    <source>
        <dbReference type="Pfam" id="PF19520"/>
    </source>
</evidence>
<dbReference type="InterPro" id="IPR045785">
    <property type="entry name" value="Dpp_8/9_N"/>
</dbReference>
<dbReference type="Pfam" id="PF00326">
    <property type="entry name" value="Peptidase_S9"/>
    <property type="match status" value="1"/>
</dbReference>
<keyword evidence="2" id="KW-0645">Protease</keyword>
<proteinExistence type="inferred from homology"/>
<keyword evidence="4" id="KW-0720">Serine protease</keyword>
<feature type="domain" description="Dipeptidyl peptidase 8 /9 ,N-terminal" evidence="7">
    <location>
        <begin position="9"/>
        <end position="110"/>
    </location>
</feature>
<dbReference type="SUPFAM" id="SSF53474">
    <property type="entry name" value="alpha/beta-Hydrolases"/>
    <property type="match status" value="1"/>
</dbReference>
<dbReference type="GO" id="GO:0008236">
    <property type="term" value="F:serine-type peptidase activity"/>
    <property type="evidence" value="ECO:0007669"/>
    <property type="project" value="UniProtKB-KW"/>
</dbReference>
<dbReference type="Gene3D" id="3.40.50.1820">
    <property type="entry name" value="alpha/beta hydrolase"/>
    <property type="match status" value="1"/>
</dbReference>
<organism evidence="8">
    <name type="scientific">Xenopsylla cheopis</name>
    <name type="common">Oriental rat flea</name>
    <name type="synonym">Pulex cheopis</name>
    <dbReference type="NCBI Taxonomy" id="163159"/>
    <lineage>
        <taxon>Eukaryota</taxon>
        <taxon>Metazoa</taxon>
        <taxon>Ecdysozoa</taxon>
        <taxon>Arthropoda</taxon>
        <taxon>Hexapoda</taxon>
        <taxon>Insecta</taxon>
        <taxon>Pterygota</taxon>
        <taxon>Neoptera</taxon>
        <taxon>Endopterygota</taxon>
        <taxon>Siphonaptera</taxon>
        <taxon>Pulicidae</taxon>
        <taxon>Xenopsyllinae</taxon>
        <taxon>Xenopsylla</taxon>
    </lineage>
</organism>
<protein>
    <submittedName>
        <fullName evidence="8">Putative dipeptidyl peptidase 9-like protein</fullName>
    </submittedName>
</protein>
<evidence type="ECO:0000313" key="8">
    <source>
        <dbReference type="EMBL" id="NOV44814.1"/>
    </source>
</evidence>
<evidence type="ECO:0000259" key="5">
    <source>
        <dbReference type="Pfam" id="PF00326"/>
    </source>
</evidence>
<dbReference type="InterPro" id="IPR050278">
    <property type="entry name" value="Serine_Prot_S9B/DPPIV"/>
</dbReference>
<feature type="domain" description="Dipeptidylpeptidase IV N-terminal" evidence="6">
    <location>
        <begin position="165"/>
        <end position="534"/>
    </location>
</feature>